<keyword evidence="1" id="KW-0472">Membrane</keyword>
<dbReference type="EMBL" id="HBIS01006050">
    <property type="protein sequence ID" value="CAE0611623.1"/>
    <property type="molecule type" value="Transcribed_RNA"/>
</dbReference>
<accession>A0A6U9RMN7</accession>
<evidence type="ECO:0008006" key="4">
    <source>
        <dbReference type="Google" id="ProtNLM"/>
    </source>
</evidence>
<sequence length="189" mass="20945">MEQEPDADHPLLQYHYATRGWKNRTCYPARAFLVTVLFGIVATVLFGVLFVKAPHIVTFGVEHPSVVSLKPFVVNSTAYADVWNPNSFAVKIEAIGGNVYYVDDEEAVGKVEYQGLEVLHARSRTKIAANLLLDHFTSSNVKMAMSDCVHKGMIHTSFKGFAEFILVWKVTTSVPIEILIDVGCSLDAI</sequence>
<dbReference type="AlphaFoldDB" id="A0A6U9RMN7"/>
<keyword evidence="1" id="KW-1133">Transmembrane helix</keyword>
<dbReference type="EMBL" id="HBIS01006049">
    <property type="protein sequence ID" value="CAE0611622.1"/>
    <property type="molecule type" value="Transcribed_RNA"/>
</dbReference>
<evidence type="ECO:0000256" key="1">
    <source>
        <dbReference type="SAM" id="Phobius"/>
    </source>
</evidence>
<reference evidence="3" key="1">
    <citation type="submission" date="2021-01" db="EMBL/GenBank/DDBJ databases">
        <authorList>
            <person name="Corre E."/>
            <person name="Pelletier E."/>
            <person name="Niang G."/>
            <person name="Scheremetjew M."/>
            <person name="Finn R."/>
            <person name="Kale V."/>
            <person name="Holt S."/>
            <person name="Cochrane G."/>
            <person name="Meng A."/>
            <person name="Brown T."/>
            <person name="Cohen L."/>
        </authorList>
    </citation>
    <scope>NUCLEOTIDE SEQUENCE</scope>
    <source>
        <strain evidence="3">CCMP1897</strain>
    </source>
</reference>
<keyword evidence="1" id="KW-0812">Transmembrane</keyword>
<evidence type="ECO:0000313" key="2">
    <source>
        <dbReference type="EMBL" id="CAE0611622.1"/>
    </source>
</evidence>
<proteinExistence type="predicted"/>
<dbReference type="SUPFAM" id="SSF117070">
    <property type="entry name" value="LEA14-like"/>
    <property type="match status" value="1"/>
</dbReference>
<protein>
    <recommendedName>
        <fullName evidence="4">Late embryogenesis abundant protein LEA-2 subgroup domain-containing protein</fullName>
    </recommendedName>
</protein>
<organism evidence="3">
    <name type="scientific">Picocystis salinarum</name>
    <dbReference type="NCBI Taxonomy" id="88271"/>
    <lineage>
        <taxon>Eukaryota</taxon>
        <taxon>Viridiplantae</taxon>
        <taxon>Chlorophyta</taxon>
        <taxon>Picocystophyceae</taxon>
        <taxon>Picocystales</taxon>
        <taxon>Picocystaceae</taxon>
        <taxon>Picocystis</taxon>
    </lineage>
</organism>
<name>A0A6U9RMN7_9CHLO</name>
<evidence type="ECO:0000313" key="3">
    <source>
        <dbReference type="EMBL" id="CAE0611623.1"/>
    </source>
</evidence>
<gene>
    <name evidence="2" type="ORF">PSAL00342_LOCUS5457</name>
    <name evidence="3" type="ORF">PSAL00342_LOCUS5458</name>
</gene>
<feature type="transmembrane region" description="Helical" evidence="1">
    <location>
        <begin position="31"/>
        <end position="51"/>
    </location>
</feature>